<dbReference type="OrthoDB" id="4427130at2"/>
<dbReference type="eggNOG" id="COG2334">
    <property type="taxonomic scope" value="Bacteria"/>
</dbReference>
<dbReference type="InterPro" id="IPR013402">
    <property type="entry name" value="CHP02569"/>
</dbReference>
<dbReference type="EMBL" id="HE804045">
    <property type="protein sequence ID" value="CCH28259.1"/>
    <property type="molecule type" value="Genomic_DNA"/>
</dbReference>
<dbReference type="KEGG" id="sesp:BN6_09290"/>
<keyword evidence="2" id="KW-1185">Reference proteome</keyword>
<dbReference type="Gene3D" id="3.90.1200.10">
    <property type="match status" value="1"/>
</dbReference>
<dbReference type="STRING" id="1179773.BN6_09290"/>
<dbReference type="NCBIfam" id="TIGR02569">
    <property type="entry name" value="TIGR02569_actnb"/>
    <property type="match status" value="1"/>
</dbReference>
<keyword evidence="1" id="KW-0808">Transferase</keyword>
<dbReference type="GO" id="GO:0016740">
    <property type="term" value="F:transferase activity"/>
    <property type="evidence" value="ECO:0007669"/>
    <property type="project" value="UniProtKB-KW"/>
</dbReference>
<protein>
    <submittedName>
        <fullName evidence="1">Aminoglycoside phosphotransferase</fullName>
    </submittedName>
</protein>
<evidence type="ECO:0000313" key="2">
    <source>
        <dbReference type="Proteomes" id="UP000006281"/>
    </source>
</evidence>
<dbReference type="HOGENOM" id="CLU_060550_0_0_11"/>
<proteinExistence type="predicted"/>
<reference evidence="1 2" key="1">
    <citation type="journal article" date="2012" name="BMC Genomics">
        <title>Complete genome sequence of Saccharothrix espanaensis DSM 44229T and comparison to the other completely sequenced Pseudonocardiaceae.</title>
        <authorList>
            <person name="Strobel T."/>
            <person name="Al-Dilaimi A."/>
            <person name="Blom J."/>
            <person name="Gessner A."/>
            <person name="Kalinowski J."/>
            <person name="Luzhetska M."/>
            <person name="Puhler A."/>
            <person name="Szczepanowski R."/>
            <person name="Bechthold A."/>
            <person name="Ruckert C."/>
        </authorList>
    </citation>
    <scope>NUCLEOTIDE SEQUENCE [LARGE SCALE GENOMIC DNA]</scope>
    <source>
        <strain evidence="2">ATCC 51144 / DSM 44229 / JCM 9112 / NBRC 15066 / NRRL 15764</strain>
    </source>
</reference>
<name>K0JTV8_SACES</name>
<dbReference type="RefSeq" id="WP_015098372.1">
    <property type="nucleotide sequence ID" value="NC_019673.1"/>
</dbReference>
<dbReference type="AlphaFoldDB" id="K0JTV8"/>
<organism evidence="1 2">
    <name type="scientific">Saccharothrix espanaensis (strain ATCC 51144 / DSM 44229 / JCM 9112 / NBRC 15066 / NRRL 15764)</name>
    <dbReference type="NCBI Taxonomy" id="1179773"/>
    <lineage>
        <taxon>Bacteria</taxon>
        <taxon>Bacillati</taxon>
        <taxon>Actinomycetota</taxon>
        <taxon>Actinomycetes</taxon>
        <taxon>Pseudonocardiales</taxon>
        <taxon>Pseudonocardiaceae</taxon>
        <taxon>Saccharothrix</taxon>
    </lineage>
</organism>
<gene>
    <name evidence="1" type="ordered locus">BN6_09290</name>
</gene>
<sequence>MTPSPEPPPSHVRAAFGARDAEPELIDAGPVWRCGDAAIRPAGNPAEATWVARTLDTLTVDKLRVGRPLRSTDGRYVVGGWAATKYLSGRAEPRHDEIVEVAVKLHEATKDLTKPRFLDARADVFAVADRCAWEEGPAELDAALGGRLYELLTAYRKPLTLKPQVVHGDLFGNVLFAGDAAPAVIDFKAFWRPAEYGAAIVVVDATSWGGADHGLIQRWAHLAEWPQILLRATLFRLAVHALHPLSGPKSLVGLERTATKVLELL</sequence>
<dbReference type="SUPFAM" id="SSF56112">
    <property type="entry name" value="Protein kinase-like (PK-like)"/>
    <property type="match status" value="1"/>
</dbReference>
<dbReference type="Proteomes" id="UP000006281">
    <property type="component" value="Chromosome"/>
</dbReference>
<dbReference type="InterPro" id="IPR011009">
    <property type="entry name" value="Kinase-like_dom_sf"/>
</dbReference>
<dbReference type="BioCyc" id="SESP1179773:BN6_RS04570-MONOMER"/>
<evidence type="ECO:0000313" key="1">
    <source>
        <dbReference type="EMBL" id="CCH28259.1"/>
    </source>
</evidence>
<dbReference type="PATRIC" id="fig|1179773.3.peg.934"/>
<accession>K0JTV8</accession>